<name>A0ABT4TYA9_9ACTN</name>
<reference evidence="3 4" key="1">
    <citation type="submission" date="2023-01" db="EMBL/GenBank/DDBJ databases">
        <title>Draft genome sequence of Nocardiopsis sp. RSe5-2 isolated from halophytes.</title>
        <authorList>
            <person name="Duangmal K."/>
            <person name="Chantavorakit T."/>
        </authorList>
    </citation>
    <scope>NUCLEOTIDE SEQUENCE [LARGE SCALE GENOMIC DNA]</scope>
    <source>
        <strain evidence="3 4">RSe5-2</strain>
    </source>
</reference>
<evidence type="ECO:0008006" key="5">
    <source>
        <dbReference type="Google" id="ProtNLM"/>
    </source>
</evidence>
<dbReference type="RefSeq" id="WP_270683154.1">
    <property type="nucleotide sequence ID" value="NZ_JAQFWQ010000002.1"/>
</dbReference>
<dbReference type="InterPro" id="IPR056411">
    <property type="entry name" value="CysS_C"/>
</dbReference>
<protein>
    <recommendedName>
        <fullName evidence="5">DUF308 domain-containing protein</fullName>
    </recommendedName>
</protein>
<comment type="caution">
    <text evidence="3">The sequence shown here is derived from an EMBL/GenBank/DDBJ whole genome shotgun (WGS) entry which is preliminary data.</text>
</comment>
<feature type="domain" description="Cysteinyl-tRNA ligase anticodon binding" evidence="1">
    <location>
        <begin position="185"/>
        <end position="235"/>
    </location>
</feature>
<feature type="domain" description="YqeB PH" evidence="2">
    <location>
        <begin position="21"/>
        <end position="167"/>
    </location>
</feature>
<dbReference type="Pfam" id="PF23494">
    <property type="entry name" value="bPH_10"/>
    <property type="match status" value="1"/>
</dbReference>
<organism evidence="3 4">
    <name type="scientific">Nocardiopsis endophytica</name>
    <dbReference type="NCBI Taxonomy" id="3018445"/>
    <lineage>
        <taxon>Bacteria</taxon>
        <taxon>Bacillati</taxon>
        <taxon>Actinomycetota</taxon>
        <taxon>Actinomycetes</taxon>
        <taxon>Streptosporangiales</taxon>
        <taxon>Nocardiopsidaceae</taxon>
        <taxon>Nocardiopsis</taxon>
    </lineage>
</organism>
<accession>A0ABT4TYA9</accession>
<dbReference type="InterPro" id="IPR057798">
    <property type="entry name" value="PH_YqeB"/>
</dbReference>
<evidence type="ECO:0000259" key="2">
    <source>
        <dbReference type="Pfam" id="PF23494"/>
    </source>
</evidence>
<gene>
    <name evidence="3" type="ORF">O4J56_01200</name>
</gene>
<evidence type="ECO:0000259" key="1">
    <source>
        <dbReference type="Pfam" id="PF23493"/>
    </source>
</evidence>
<dbReference type="Proteomes" id="UP001527866">
    <property type="component" value="Unassembled WGS sequence"/>
</dbReference>
<dbReference type="Pfam" id="PF23493">
    <property type="entry name" value="CysS_C"/>
    <property type="match status" value="1"/>
</dbReference>
<proteinExistence type="predicted"/>
<sequence length="245" mass="26478">MHVNDASTPGGAAGGAAVVAHPAWLRLAPPFLGIGAGLLVKWAAQWIISLPWAPFQGPLELLESLPEPGATIGAGVLGAVGGLVLSFLIDHDALTLAVRTDRVELTRRGRTREHARADVEGAFTDGQGMTGKRLVLLGRDGRVLERMPCDLKEARVAEAFRVNGWPWLEADPYAAEYRRWVDGLPELPPAANALLRARKEALKDDAEGDDADELRRELAELGVVVREDKDRQYFRMVPAEGVDGA</sequence>
<evidence type="ECO:0000313" key="4">
    <source>
        <dbReference type="Proteomes" id="UP001527866"/>
    </source>
</evidence>
<evidence type="ECO:0000313" key="3">
    <source>
        <dbReference type="EMBL" id="MDA2809240.1"/>
    </source>
</evidence>
<dbReference type="EMBL" id="JAQFWQ010000002">
    <property type="protein sequence ID" value="MDA2809240.1"/>
    <property type="molecule type" value="Genomic_DNA"/>
</dbReference>
<keyword evidence="4" id="KW-1185">Reference proteome</keyword>